<dbReference type="GO" id="GO:0016614">
    <property type="term" value="F:oxidoreductase activity, acting on CH-OH group of donors"/>
    <property type="evidence" value="ECO:0007669"/>
    <property type="project" value="InterPro"/>
</dbReference>
<evidence type="ECO:0000313" key="8">
    <source>
        <dbReference type="EMBL" id="OXA50883.1"/>
    </source>
</evidence>
<keyword evidence="4" id="KW-0274">FAD</keyword>
<dbReference type="SUPFAM" id="SSF54373">
    <property type="entry name" value="FAD-linked reductases, C-terminal domain"/>
    <property type="match status" value="1"/>
</dbReference>
<reference evidence="8 9" key="1">
    <citation type="submission" date="2015-12" db="EMBL/GenBank/DDBJ databases">
        <title>The genome of Folsomia candida.</title>
        <authorList>
            <person name="Faddeeva A."/>
            <person name="Derks M.F."/>
            <person name="Anvar Y."/>
            <person name="Smit S."/>
            <person name="Van Straalen N."/>
            <person name="Roelofs D."/>
        </authorList>
    </citation>
    <scope>NUCLEOTIDE SEQUENCE [LARGE SCALE GENOMIC DNA]</scope>
    <source>
        <strain evidence="8 9">VU population</strain>
        <tissue evidence="8">Whole body</tissue>
    </source>
</reference>
<dbReference type="OMA" id="NIWSASN"/>
<feature type="transmembrane region" description="Helical" evidence="6">
    <location>
        <begin position="20"/>
        <end position="39"/>
    </location>
</feature>
<feature type="domain" description="Glucose-methanol-choline oxidoreductase N-terminal" evidence="7">
    <location>
        <begin position="280"/>
        <end position="294"/>
    </location>
</feature>
<evidence type="ECO:0000256" key="6">
    <source>
        <dbReference type="SAM" id="Phobius"/>
    </source>
</evidence>
<protein>
    <submittedName>
        <fullName evidence="8">Glucose dehydrogenase [FAD, quinone]</fullName>
    </submittedName>
</protein>
<comment type="similarity">
    <text evidence="2">Belongs to the GMC oxidoreductase family.</text>
</comment>
<keyword evidence="9" id="KW-1185">Reference proteome</keyword>
<evidence type="ECO:0000256" key="1">
    <source>
        <dbReference type="ARBA" id="ARBA00001974"/>
    </source>
</evidence>
<dbReference type="Pfam" id="PF05199">
    <property type="entry name" value="GMC_oxred_C"/>
    <property type="match status" value="1"/>
</dbReference>
<organism evidence="8 9">
    <name type="scientific">Folsomia candida</name>
    <name type="common">Springtail</name>
    <dbReference type="NCBI Taxonomy" id="158441"/>
    <lineage>
        <taxon>Eukaryota</taxon>
        <taxon>Metazoa</taxon>
        <taxon>Ecdysozoa</taxon>
        <taxon>Arthropoda</taxon>
        <taxon>Hexapoda</taxon>
        <taxon>Collembola</taxon>
        <taxon>Entomobryomorpha</taxon>
        <taxon>Isotomoidea</taxon>
        <taxon>Isotomidae</taxon>
        <taxon>Proisotominae</taxon>
        <taxon>Folsomia</taxon>
    </lineage>
</organism>
<dbReference type="PANTHER" id="PTHR11552">
    <property type="entry name" value="GLUCOSE-METHANOL-CHOLINE GMC OXIDOREDUCTASE"/>
    <property type="match status" value="1"/>
</dbReference>
<dbReference type="GO" id="GO:0050660">
    <property type="term" value="F:flavin adenine dinucleotide binding"/>
    <property type="evidence" value="ECO:0007669"/>
    <property type="project" value="InterPro"/>
</dbReference>
<dbReference type="InterPro" id="IPR012132">
    <property type="entry name" value="GMC_OxRdtase"/>
</dbReference>
<dbReference type="Pfam" id="PF00732">
    <property type="entry name" value="GMC_oxred_N"/>
    <property type="match status" value="2"/>
</dbReference>
<proteinExistence type="inferred from homology"/>
<comment type="cofactor">
    <cofactor evidence="1">
        <name>FAD</name>
        <dbReference type="ChEBI" id="CHEBI:57692"/>
    </cofactor>
</comment>
<name>A0A226E006_FOLCA</name>
<dbReference type="PANTHER" id="PTHR11552:SF147">
    <property type="entry name" value="CHOLINE DEHYDROGENASE, MITOCHONDRIAL"/>
    <property type="match status" value="1"/>
</dbReference>
<dbReference type="SUPFAM" id="SSF51905">
    <property type="entry name" value="FAD/NAD(P)-binding domain"/>
    <property type="match status" value="1"/>
</dbReference>
<dbReference type="PROSITE" id="PS00624">
    <property type="entry name" value="GMC_OXRED_2"/>
    <property type="match status" value="1"/>
</dbReference>
<keyword evidence="6" id="KW-0812">Transmembrane</keyword>
<dbReference type="InterPro" id="IPR000172">
    <property type="entry name" value="GMC_OxRdtase_N"/>
</dbReference>
<accession>A0A226E006</accession>
<dbReference type="Proteomes" id="UP000198287">
    <property type="component" value="Unassembled WGS sequence"/>
</dbReference>
<evidence type="ECO:0000313" key="9">
    <source>
        <dbReference type="Proteomes" id="UP000198287"/>
    </source>
</evidence>
<dbReference type="InterPro" id="IPR036188">
    <property type="entry name" value="FAD/NAD-bd_sf"/>
</dbReference>
<evidence type="ECO:0000256" key="5">
    <source>
        <dbReference type="SAM" id="Coils"/>
    </source>
</evidence>
<keyword evidence="6" id="KW-1133">Transmembrane helix</keyword>
<dbReference type="Gene3D" id="3.30.560.10">
    <property type="entry name" value="Glucose Oxidase, domain 3"/>
    <property type="match status" value="2"/>
</dbReference>
<dbReference type="AlphaFoldDB" id="A0A226E006"/>
<dbReference type="InterPro" id="IPR007867">
    <property type="entry name" value="GMC_OxRtase_C"/>
</dbReference>
<keyword evidence="3" id="KW-0285">Flavoprotein</keyword>
<dbReference type="OrthoDB" id="269227at2759"/>
<keyword evidence="5" id="KW-0175">Coiled coil</keyword>
<keyword evidence="6" id="KW-0472">Membrane</keyword>
<feature type="coiled-coil region" evidence="5">
    <location>
        <begin position="619"/>
        <end position="649"/>
    </location>
</feature>
<dbReference type="Gene3D" id="3.50.50.60">
    <property type="entry name" value="FAD/NAD(P)-binding domain"/>
    <property type="match status" value="2"/>
</dbReference>
<comment type="caution">
    <text evidence="8">The sequence shown here is derived from an EMBL/GenBank/DDBJ whole genome shotgun (WGS) entry which is preliminary data.</text>
</comment>
<feature type="transmembrane region" description="Helical" evidence="6">
    <location>
        <begin position="651"/>
        <end position="674"/>
    </location>
</feature>
<sequence length="691" mass="76582">MADNFVQVHLHLFNLLQLPLPLTSAGSLVFIISVLTNIWSASNMLEDLVLHPIPFSTLLFGEVPIYDFIIVGGGSAGCVMANRLSENGRFTVLLLEAGGDPSLLNSIPELAPYNLHHPPTDWGYKTVPQDNACLSMYNNQLAWPRGKILGGCSSLNWMIYQRGNPKDYNEWVKATGDDEWSYDNLLPFFKKSETYHGSFPNRFYPMDVTIYQGHRESTYRAFLHPILGRENLIVSRYSRVIKINVDEDENGSLHAGSVTYVKNDKTLTAKARKEIILSAGAIGTPHLLMLSGIGPSEHLASVGVTPVLDLPGVGQNLQDHVLTLFGPFLLNESISFLTDRDLTYQSVLEYVKNGTGAFSFNQLAGVGYIATTQSVDPNWPDIEFHQTPVGLRQSIAGDFTAVFGLKPSILEALLDPWIGHDANFVMVDLGRPKSTGEIKLASSDPARIPLIDPKYYSHPGDMVAMKEALQFLLEMYEGTDTWQKVGAKLAPGKLQGCEKFEWRSPDYLECYIRHLTFTIYHPCGTCKMGKAEDPLAVVDTKLRVKGINGLRIVDASVIPIITNANINAPVILLGEKASPPTLFSFIKTFNQSLITGIFDVYSQTAMSKGSGSDNDAELVHHLEATVSSLRQEVKILKESIDKVDEANREGLWLCFISIVVLAIMFACTVFYVWYQTGGSAHLPWSWRKSEL</sequence>
<evidence type="ECO:0000256" key="3">
    <source>
        <dbReference type="ARBA" id="ARBA00022630"/>
    </source>
</evidence>
<evidence type="ECO:0000256" key="2">
    <source>
        <dbReference type="ARBA" id="ARBA00010790"/>
    </source>
</evidence>
<dbReference type="EMBL" id="LNIX01000008">
    <property type="protein sequence ID" value="OXA50883.1"/>
    <property type="molecule type" value="Genomic_DNA"/>
</dbReference>
<gene>
    <name evidence="8" type="ORF">Fcan01_14377</name>
</gene>
<evidence type="ECO:0000259" key="7">
    <source>
        <dbReference type="PROSITE" id="PS00624"/>
    </source>
</evidence>
<evidence type="ECO:0000256" key="4">
    <source>
        <dbReference type="ARBA" id="ARBA00022827"/>
    </source>
</evidence>